<organism evidence="10 11">
    <name type="scientific">Microbacterium kribbense</name>
    <dbReference type="NCBI Taxonomy" id="433645"/>
    <lineage>
        <taxon>Bacteria</taxon>
        <taxon>Bacillati</taxon>
        <taxon>Actinomycetota</taxon>
        <taxon>Actinomycetes</taxon>
        <taxon>Micrococcales</taxon>
        <taxon>Microbacteriaceae</taxon>
        <taxon>Microbacterium</taxon>
    </lineage>
</organism>
<comment type="subcellular location">
    <subcellularLocation>
        <location evidence="1">Cell membrane</location>
        <topology evidence="1">Multi-pass membrane protein</topology>
    </subcellularLocation>
</comment>
<sequence>MLLQTAPAPARRPQSPAPARRPEWLLPLGFGLVATVLAAAGSWIPSLWGDEAASLLSATRPLPSLFAMLGHVDAVHGTYYLGLHAWVAVFGTSPFALRFPTALAAGLCTAAVVLIARRLGTRTTAISAGVVCALLPRMTYAGEEARSYAFSAAIAAWLTLVLIELLLRRRPGWMLRLAYPVLLALGVYTFLYLGLMILAHGVLLLCTRPGRRFVRRWAISCAAALAVATPVIFWAITERHQVAYLAWTSQVDVQSVLVSMWFGDAGFATVAWMLVIVALAGAIVQRGRRRAQPGGTARGSVRRAPALELVAACWLIVPATLLIAPSALLADFTARYLTFCAPAAGILITCGVVRVAALLARAGRSRTVATIALTACVAAVAVPAYAAERTPYAKNNSDWAEISATMAAYARPGDGVVFDASVGPSKRPRLAMHTYPAGFRGLDDVLLHTPYTRSATWMDTSFSVPQAAARHRLIGITRVWLIEYATGAHTDRWGLSDLQHLGFVAKADFRTHRGEIIELTR</sequence>
<proteinExistence type="predicted"/>
<keyword evidence="6 8" id="KW-1133">Transmembrane helix</keyword>
<feature type="transmembrane region" description="Helical" evidence="8">
    <location>
        <begin position="305"/>
        <end position="330"/>
    </location>
</feature>
<dbReference type="EMBL" id="BAABAF010000010">
    <property type="protein sequence ID" value="GAA3775813.1"/>
    <property type="molecule type" value="Genomic_DNA"/>
</dbReference>
<feature type="transmembrane region" description="Helical" evidence="8">
    <location>
        <begin position="179"/>
        <end position="205"/>
    </location>
</feature>
<feature type="transmembrane region" description="Helical" evidence="8">
    <location>
        <begin position="217"/>
        <end position="236"/>
    </location>
</feature>
<dbReference type="RefSeq" id="WP_344784930.1">
    <property type="nucleotide sequence ID" value="NZ_BAABAF010000010.1"/>
</dbReference>
<keyword evidence="5 8" id="KW-0812">Transmembrane</keyword>
<evidence type="ECO:0000256" key="6">
    <source>
        <dbReference type="ARBA" id="ARBA00022989"/>
    </source>
</evidence>
<feature type="transmembrane region" description="Helical" evidence="8">
    <location>
        <begin position="95"/>
        <end position="116"/>
    </location>
</feature>
<evidence type="ECO:0000259" key="9">
    <source>
        <dbReference type="Pfam" id="PF13231"/>
    </source>
</evidence>
<dbReference type="InterPro" id="IPR050297">
    <property type="entry name" value="LipidA_mod_glycosyltrf_83"/>
</dbReference>
<feature type="transmembrane region" description="Helical" evidence="8">
    <location>
        <begin position="147"/>
        <end position="167"/>
    </location>
</feature>
<feature type="transmembrane region" description="Helical" evidence="8">
    <location>
        <begin position="367"/>
        <end position="386"/>
    </location>
</feature>
<evidence type="ECO:0000256" key="7">
    <source>
        <dbReference type="ARBA" id="ARBA00023136"/>
    </source>
</evidence>
<feature type="transmembrane region" description="Helical" evidence="8">
    <location>
        <begin position="256"/>
        <end position="284"/>
    </location>
</feature>
<comment type="caution">
    <text evidence="10">The sequence shown here is derived from an EMBL/GenBank/DDBJ whole genome shotgun (WGS) entry which is preliminary data.</text>
</comment>
<evidence type="ECO:0000256" key="4">
    <source>
        <dbReference type="ARBA" id="ARBA00022679"/>
    </source>
</evidence>
<evidence type="ECO:0000256" key="3">
    <source>
        <dbReference type="ARBA" id="ARBA00022676"/>
    </source>
</evidence>
<evidence type="ECO:0000313" key="11">
    <source>
        <dbReference type="Proteomes" id="UP001500540"/>
    </source>
</evidence>
<keyword evidence="4" id="KW-0808">Transferase</keyword>
<evidence type="ECO:0000256" key="2">
    <source>
        <dbReference type="ARBA" id="ARBA00022475"/>
    </source>
</evidence>
<feature type="domain" description="Glycosyltransferase RgtA/B/C/D-like" evidence="9">
    <location>
        <begin position="86"/>
        <end position="234"/>
    </location>
</feature>
<evidence type="ECO:0000256" key="5">
    <source>
        <dbReference type="ARBA" id="ARBA00022692"/>
    </source>
</evidence>
<feature type="transmembrane region" description="Helical" evidence="8">
    <location>
        <begin position="336"/>
        <end position="360"/>
    </location>
</feature>
<dbReference type="InterPro" id="IPR038731">
    <property type="entry name" value="RgtA/B/C-like"/>
</dbReference>
<keyword evidence="7 8" id="KW-0472">Membrane</keyword>
<evidence type="ECO:0000313" key="10">
    <source>
        <dbReference type="EMBL" id="GAA3775813.1"/>
    </source>
</evidence>
<keyword evidence="3" id="KW-0328">Glycosyltransferase</keyword>
<reference evidence="11" key="1">
    <citation type="journal article" date="2019" name="Int. J. Syst. Evol. Microbiol.">
        <title>The Global Catalogue of Microorganisms (GCM) 10K type strain sequencing project: providing services to taxonomists for standard genome sequencing and annotation.</title>
        <authorList>
            <consortium name="The Broad Institute Genomics Platform"/>
            <consortium name="The Broad Institute Genome Sequencing Center for Infectious Disease"/>
            <person name="Wu L."/>
            <person name="Ma J."/>
        </authorList>
    </citation>
    <scope>NUCLEOTIDE SEQUENCE [LARGE SCALE GENOMIC DNA]</scope>
    <source>
        <strain evidence="11">JCM 16950</strain>
    </source>
</reference>
<dbReference type="PANTHER" id="PTHR33908">
    <property type="entry name" value="MANNOSYLTRANSFERASE YKCB-RELATED"/>
    <property type="match status" value="1"/>
</dbReference>
<keyword evidence="2" id="KW-1003">Cell membrane</keyword>
<evidence type="ECO:0000256" key="8">
    <source>
        <dbReference type="SAM" id="Phobius"/>
    </source>
</evidence>
<accession>A0ABP7GU03</accession>
<protein>
    <recommendedName>
        <fullName evidence="9">Glycosyltransferase RgtA/B/C/D-like domain-containing protein</fullName>
    </recommendedName>
</protein>
<evidence type="ECO:0000256" key="1">
    <source>
        <dbReference type="ARBA" id="ARBA00004651"/>
    </source>
</evidence>
<keyword evidence="11" id="KW-1185">Reference proteome</keyword>
<dbReference type="Proteomes" id="UP001500540">
    <property type="component" value="Unassembled WGS sequence"/>
</dbReference>
<gene>
    <name evidence="10" type="ORF">GCM10022240_29260</name>
</gene>
<name>A0ABP7GU03_9MICO</name>
<feature type="transmembrane region" description="Helical" evidence="8">
    <location>
        <begin position="24"/>
        <end position="44"/>
    </location>
</feature>
<dbReference type="Pfam" id="PF13231">
    <property type="entry name" value="PMT_2"/>
    <property type="match status" value="1"/>
</dbReference>
<dbReference type="PANTHER" id="PTHR33908:SF3">
    <property type="entry name" value="UNDECAPRENYL PHOSPHATE-ALPHA-4-AMINO-4-DEOXY-L-ARABINOSE ARABINOSYL TRANSFERASE"/>
    <property type="match status" value="1"/>
</dbReference>